<feature type="compositionally biased region" description="Basic residues" evidence="7">
    <location>
        <begin position="557"/>
        <end position="566"/>
    </location>
</feature>
<feature type="domain" description="CP-type G" evidence="8">
    <location>
        <begin position="158"/>
        <end position="372"/>
    </location>
</feature>
<dbReference type="InterPro" id="IPR006073">
    <property type="entry name" value="GTP-bd"/>
</dbReference>
<evidence type="ECO:0000256" key="7">
    <source>
        <dbReference type="SAM" id="MobiDB-lite"/>
    </source>
</evidence>
<dbReference type="GO" id="GO:0003924">
    <property type="term" value="F:GTPase activity"/>
    <property type="evidence" value="ECO:0007669"/>
    <property type="project" value="InterPro"/>
</dbReference>
<keyword evidence="4" id="KW-0378">Hydrolase</keyword>
<accession>A0A1D2N6I3</accession>
<dbReference type="InterPro" id="IPR027417">
    <property type="entry name" value="P-loop_NTPase"/>
</dbReference>
<evidence type="ECO:0000256" key="6">
    <source>
        <dbReference type="ARBA" id="ARBA00040145"/>
    </source>
</evidence>
<dbReference type="OMA" id="VNKADMM"/>
<dbReference type="Pfam" id="PF01926">
    <property type="entry name" value="MMR_HSR1"/>
    <property type="match status" value="1"/>
</dbReference>
<sequence>MGRSRKTTSHANASLGRALVKTKKNTHGDKSAHEERHNTYEEKTTALKSVTEESSYDEFIATAALAEKEFTAEKLNVKFVGLSVADSTKESDMDGGEFLTEAERKAVVVPRRPKWTTEMSAEELDTLEKEAFLSWRRGMANLQNKQDITPFERNLEVWRQLWRVLERSDIVVQIVDARNPLLYRSEDLEAYVTELGKRNVILLNKADFLTEKQREYWADYFEGVNLPYAFYSAAKANEKLTAKTVTEEDESEHSDSDDEEDDDTEDENENDQARAGGDHNDQENIHPAANSRTTVFEREGLITFLKSFKQTQELFSVGLVGYPNVGKSSTINSLMGIKRTSVSATPGKTKHFQTLFLESDLLLCDCPGLVMPAFGGSKGEMVLGGILPIDQLTSYSSATALLIQRIPKQKLEKSYGISLLPNFDYEDFLSSYAAVRGFMTVRGIPDSSRAARIVLKDYVNGKLHFCLAPPSVPQEEFQASLLDGQNLNPYIEDNEGELIEPVQQRPPTLRTVNVENRLDNNFFAPATAGVHYKGKHCVSSGLTAAGSSEGGSVDKPWRKHNNKNKREKLRRVYRHLDVE</sequence>
<reference evidence="9 10" key="1">
    <citation type="journal article" date="2016" name="Genome Biol. Evol.">
        <title>Gene Family Evolution Reflects Adaptation to Soil Environmental Stressors in the Genome of the Collembolan Orchesella cincta.</title>
        <authorList>
            <person name="Faddeeva-Vakhrusheva A."/>
            <person name="Derks M.F."/>
            <person name="Anvar S.Y."/>
            <person name="Agamennone V."/>
            <person name="Suring W."/>
            <person name="Smit S."/>
            <person name="van Straalen N.M."/>
            <person name="Roelofs D."/>
        </authorList>
    </citation>
    <scope>NUCLEOTIDE SEQUENCE [LARGE SCALE GENOMIC DNA]</scope>
    <source>
        <tissue evidence="9">Mixed pool</tissue>
    </source>
</reference>
<keyword evidence="3" id="KW-0547">Nucleotide-binding</keyword>
<name>A0A1D2N6I3_ORCCI</name>
<evidence type="ECO:0000256" key="5">
    <source>
        <dbReference type="ARBA" id="ARBA00023134"/>
    </source>
</evidence>
<feature type="region of interest" description="Disordered" evidence="7">
    <location>
        <begin position="544"/>
        <end position="566"/>
    </location>
</feature>
<protein>
    <recommendedName>
        <fullName evidence="6">Large subunit GTPase 1 homolog</fullName>
    </recommendedName>
</protein>
<evidence type="ECO:0000259" key="8">
    <source>
        <dbReference type="PROSITE" id="PS51721"/>
    </source>
</evidence>
<evidence type="ECO:0000256" key="4">
    <source>
        <dbReference type="ARBA" id="ARBA00022801"/>
    </source>
</evidence>
<proteinExistence type="predicted"/>
<dbReference type="OrthoDB" id="61815at2759"/>
<dbReference type="PRINTS" id="PR00326">
    <property type="entry name" value="GTP1OBG"/>
</dbReference>
<dbReference type="EMBL" id="LJIJ01000192">
    <property type="protein sequence ID" value="ODN00695.1"/>
    <property type="molecule type" value="Genomic_DNA"/>
</dbReference>
<dbReference type="InterPro" id="IPR043358">
    <property type="entry name" value="GNL1-like"/>
</dbReference>
<dbReference type="STRING" id="48709.A0A1D2N6I3"/>
<dbReference type="InterPro" id="IPR023179">
    <property type="entry name" value="GTP-bd_ortho_bundle_sf"/>
</dbReference>
<comment type="subcellular location">
    <subcellularLocation>
        <location evidence="1">Cytoplasm</location>
    </subcellularLocation>
</comment>
<evidence type="ECO:0000256" key="3">
    <source>
        <dbReference type="ARBA" id="ARBA00022741"/>
    </source>
</evidence>
<keyword evidence="10" id="KW-1185">Reference proteome</keyword>
<keyword evidence="2" id="KW-0963">Cytoplasm</keyword>
<feature type="region of interest" description="Disordered" evidence="7">
    <location>
        <begin position="1"/>
        <end position="39"/>
    </location>
</feature>
<dbReference type="GO" id="GO:0005525">
    <property type="term" value="F:GTP binding"/>
    <property type="evidence" value="ECO:0007669"/>
    <property type="project" value="UniProtKB-KW"/>
</dbReference>
<feature type="compositionally biased region" description="Acidic residues" evidence="7">
    <location>
        <begin position="247"/>
        <end position="270"/>
    </location>
</feature>
<gene>
    <name evidence="9" type="ORF">Ocin01_05999</name>
</gene>
<dbReference type="PANTHER" id="PTHR45709:SF2">
    <property type="entry name" value="LARGE SUBUNIT GTPASE 1 HOMOLOG"/>
    <property type="match status" value="1"/>
</dbReference>
<comment type="caution">
    <text evidence="9">The sequence shown here is derived from an EMBL/GenBank/DDBJ whole genome shotgun (WGS) entry which is preliminary data.</text>
</comment>
<feature type="region of interest" description="Disordered" evidence="7">
    <location>
        <begin position="242"/>
        <end position="292"/>
    </location>
</feature>
<keyword evidence="5" id="KW-0342">GTP-binding</keyword>
<evidence type="ECO:0000313" key="10">
    <source>
        <dbReference type="Proteomes" id="UP000094527"/>
    </source>
</evidence>
<evidence type="ECO:0000256" key="1">
    <source>
        <dbReference type="ARBA" id="ARBA00004496"/>
    </source>
</evidence>
<dbReference type="Proteomes" id="UP000094527">
    <property type="component" value="Unassembled WGS sequence"/>
</dbReference>
<dbReference type="AlphaFoldDB" id="A0A1D2N6I3"/>
<feature type="compositionally biased region" description="Basic and acidic residues" evidence="7">
    <location>
        <begin position="26"/>
        <end position="39"/>
    </location>
</feature>
<dbReference type="CDD" id="cd01857">
    <property type="entry name" value="HSR1_MMR1"/>
    <property type="match status" value="1"/>
</dbReference>
<dbReference type="GO" id="GO:0000054">
    <property type="term" value="P:ribosomal subunit export from nucleus"/>
    <property type="evidence" value="ECO:0007669"/>
    <property type="project" value="TreeGrafter"/>
</dbReference>
<evidence type="ECO:0000313" key="9">
    <source>
        <dbReference type="EMBL" id="ODN00695.1"/>
    </source>
</evidence>
<evidence type="ECO:0000256" key="2">
    <source>
        <dbReference type="ARBA" id="ARBA00022490"/>
    </source>
</evidence>
<dbReference type="Gene3D" id="3.40.50.300">
    <property type="entry name" value="P-loop containing nucleotide triphosphate hydrolases"/>
    <property type="match status" value="1"/>
</dbReference>
<dbReference type="GO" id="GO:0005829">
    <property type="term" value="C:cytosol"/>
    <property type="evidence" value="ECO:0007669"/>
    <property type="project" value="TreeGrafter"/>
</dbReference>
<organism evidence="9 10">
    <name type="scientific">Orchesella cincta</name>
    <name type="common">Springtail</name>
    <name type="synonym">Podura cincta</name>
    <dbReference type="NCBI Taxonomy" id="48709"/>
    <lineage>
        <taxon>Eukaryota</taxon>
        <taxon>Metazoa</taxon>
        <taxon>Ecdysozoa</taxon>
        <taxon>Arthropoda</taxon>
        <taxon>Hexapoda</taxon>
        <taxon>Collembola</taxon>
        <taxon>Entomobryomorpha</taxon>
        <taxon>Entomobryoidea</taxon>
        <taxon>Orchesellidae</taxon>
        <taxon>Orchesellinae</taxon>
        <taxon>Orchesella</taxon>
    </lineage>
</organism>
<dbReference type="PANTHER" id="PTHR45709">
    <property type="entry name" value="LARGE SUBUNIT GTPASE 1 HOMOLOG-RELATED"/>
    <property type="match status" value="1"/>
</dbReference>
<dbReference type="Gene3D" id="1.10.1580.10">
    <property type="match status" value="1"/>
</dbReference>
<dbReference type="InterPro" id="IPR030378">
    <property type="entry name" value="G_CP_dom"/>
</dbReference>
<dbReference type="PROSITE" id="PS51721">
    <property type="entry name" value="G_CP"/>
    <property type="match status" value="1"/>
</dbReference>
<dbReference type="SUPFAM" id="SSF52540">
    <property type="entry name" value="P-loop containing nucleoside triphosphate hydrolases"/>
    <property type="match status" value="1"/>
</dbReference>